<name>A0A7J7M8Z9_9MAGN</name>
<dbReference type="Proteomes" id="UP000541444">
    <property type="component" value="Unassembled WGS sequence"/>
</dbReference>
<evidence type="ECO:0000313" key="2">
    <source>
        <dbReference type="Proteomes" id="UP000541444"/>
    </source>
</evidence>
<proteinExistence type="predicted"/>
<gene>
    <name evidence="1" type="ORF">GIB67_002953</name>
</gene>
<keyword evidence="2" id="KW-1185">Reference proteome</keyword>
<dbReference type="AlphaFoldDB" id="A0A7J7M8Z9"/>
<evidence type="ECO:0000313" key="1">
    <source>
        <dbReference type="EMBL" id="KAF6151254.1"/>
    </source>
</evidence>
<organism evidence="1 2">
    <name type="scientific">Kingdonia uniflora</name>
    <dbReference type="NCBI Taxonomy" id="39325"/>
    <lineage>
        <taxon>Eukaryota</taxon>
        <taxon>Viridiplantae</taxon>
        <taxon>Streptophyta</taxon>
        <taxon>Embryophyta</taxon>
        <taxon>Tracheophyta</taxon>
        <taxon>Spermatophyta</taxon>
        <taxon>Magnoliopsida</taxon>
        <taxon>Ranunculales</taxon>
        <taxon>Circaeasteraceae</taxon>
        <taxon>Kingdonia</taxon>
    </lineage>
</organism>
<protein>
    <submittedName>
        <fullName evidence="1">Uncharacterized protein</fullName>
    </submittedName>
</protein>
<sequence length="88" mass="9959">MIELIKPNWEGARGRGTRGDCNLFMLTLRASPISASDTMFKLSFRPQLDLIIHLTHTRGELDQHLTGRLLVRPIRPNITHSTNLRVAA</sequence>
<comment type="caution">
    <text evidence="1">The sequence shown here is derived from an EMBL/GenBank/DDBJ whole genome shotgun (WGS) entry which is preliminary data.</text>
</comment>
<reference evidence="1 2" key="1">
    <citation type="journal article" date="2020" name="IScience">
        <title>Genome Sequencing of the Endangered Kingdonia uniflora (Circaeasteraceae, Ranunculales) Reveals Potential Mechanisms of Evolutionary Specialization.</title>
        <authorList>
            <person name="Sun Y."/>
            <person name="Deng T."/>
            <person name="Zhang A."/>
            <person name="Moore M.J."/>
            <person name="Landis J.B."/>
            <person name="Lin N."/>
            <person name="Zhang H."/>
            <person name="Zhang X."/>
            <person name="Huang J."/>
            <person name="Zhang X."/>
            <person name="Sun H."/>
            <person name="Wang H."/>
        </authorList>
    </citation>
    <scope>NUCLEOTIDE SEQUENCE [LARGE SCALE GENOMIC DNA]</scope>
    <source>
        <strain evidence="1">TB1705</strain>
        <tissue evidence="1">Leaf</tissue>
    </source>
</reference>
<accession>A0A7J7M8Z9</accession>
<dbReference type="EMBL" id="JACGCM010001701">
    <property type="protein sequence ID" value="KAF6151254.1"/>
    <property type="molecule type" value="Genomic_DNA"/>
</dbReference>